<sequence length="230" mass="24743">MKADEEAAAVSTRSGPTRIVMADDHEMVLHGVQAMLAHFGDEVEVVGTATDLEQALAVVRDAEPDIVLCDIRLGRDSGLDLCRRVKQTSPGVHVVFLTVYDDEQYAFQALRAEASGYVLKRVDGAELVEHLNRVMAGDVVIDPTLAGRIAMSAARVTAGEFWPGARLGLTQRESEVLALLVASHSNKAIAGKLVVSEDTVKTHIRGLYRKLGVSDRGGAIAVALREGLYQ</sequence>
<keyword evidence="2" id="KW-0238">DNA-binding</keyword>
<dbReference type="PRINTS" id="PR00038">
    <property type="entry name" value="HTHLUXR"/>
</dbReference>
<keyword evidence="7" id="KW-1185">Reference proteome</keyword>
<gene>
    <name evidence="6" type="ORF">GCM10009788_12420</name>
</gene>
<dbReference type="InterPro" id="IPR016032">
    <property type="entry name" value="Sig_transdc_resp-reg_C-effctor"/>
</dbReference>
<dbReference type="SMART" id="SM00448">
    <property type="entry name" value="REC"/>
    <property type="match status" value="1"/>
</dbReference>
<dbReference type="PROSITE" id="PS50110">
    <property type="entry name" value="RESPONSE_REGULATORY"/>
    <property type="match status" value="1"/>
</dbReference>
<dbReference type="Gene3D" id="3.40.50.2300">
    <property type="match status" value="1"/>
</dbReference>
<evidence type="ECO:0000256" key="1">
    <source>
        <dbReference type="ARBA" id="ARBA00022553"/>
    </source>
</evidence>
<dbReference type="CDD" id="cd06170">
    <property type="entry name" value="LuxR_C_like"/>
    <property type="match status" value="1"/>
</dbReference>
<dbReference type="PANTHER" id="PTHR43214:SF42">
    <property type="entry name" value="TRANSCRIPTIONAL REGULATORY PROTEIN DESR"/>
    <property type="match status" value="1"/>
</dbReference>
<organism evidence="6 7">
    <name type="scientific">Nocardioides humi</name>
    <dbReference type="NCBI Taxonomy" id="449461"/>
    <lineage>
        <taxon>Bacteria</taxon>
        <taxon>Bacillati</taxon>
        <taxon>Actinomycetota</taxon>
        <taxon>Actinomycetes</taxon>
        <taxon>Propionibacteriales</taxon>
        <taxon>Nocardioidaceae</taxon>
        <taxon>Nocardioides</taxon>
    </lineage>
</organism>
<dbReference type="InterPro" id="IPR001789">
    <property type="entry name" value="Sig_transdc_resp-reg_receiver"/>
</dbReference>
<protein>
    <submittedName>
        <fullName evidence="6">Response regulator transcription factor</fullName>
    </submittedName>
</protein>
<evidence type="ECO:0000259" key="5">
    <source>
        <dbReference type="PROSITE" id="PS50110"/>
    </source>
</evidence>
<dbReference type="PANTHER" id="PTHR43214">
    <property type="entry name" value="TWO-COMPONENT RESPONSE REGULATOR"/>
    <property type="match status" value="1"/>
</dbReference>
<dbReference type="PROSITE" id="PS50043">
    <property type="entry name" value="HTH_LUXR_2"/>
    <property type="match status" value="1"/>
</dbReference>
<proteinExistence type="predicted"/>
<evidence type="ECO:0000313" key="7">
    <source>
        <dbReference type="Proteomes" id="UP001500842"/>
    </source>
</evidence>
<dbReference type="Proteomes" id="UP001500842">
    <property type="component" value="Unassembled WGS sequence"/>
</dbReference>
<dbReference type="RefSeq" id="WP_141004460.1">
    <property type="nucleotide sequence ID" value="NZ_BAAAOR010000009.1"/>
</dbReference>
<feature type="domain" description="Response regulatory" evidence="5">
    <location>
        <begin position="18"/>
        <end position="135"/>
    </location>
</feature>
<dbReference type="SUPFAM" id="SSF52172">
    <property type="entry name" value="CheY-like"/>
    <property type="match status" value="1"/>
</dbReference>
<reference evidence="6 7" key="1">
    <citation type="journal article" date="2019" name="Int. J. Syst. Evol. Microbiol.">
        <title>The Global Catalogue of Microorganisms (GCM) 10K type strain sequencing project: providing services to taxonomists for standard genome sequencing and annotation.</title>
        <authorList>
            <consortium name="The Broad Institute Genomics Platform"/>
            <consortium name="The Broad Institute Genome Sequencing Center for Infectious Disease"/>
            <person name="Wu L."/>
            <person name="Ma J."/>
        </authorList>
    </citation>
    <scope>NUCLEOTIDE SEQUENCE [LARGE SCALE GENOMIC DNA]</scope>
    <source>
        <strain evidence="6 7">JCM 14942</strain>
    </source>
</reference>
<feature type="domain" description="HTH luxR-type" evidence="4">
    <location>
        <begin position="163"/>
        <end position="227"/>
    </location>
</feature>
<feature type="modified residue" description="4-aspartylphosphate" evidence="3">
    <location>
        <position position="70"/>
    </location>
</feature>
<dbReference type="InterPro" id="IPR000792">
    <property type="entry name" value="Tscrpt_reg_LuxR_C"/>
</dbReference>
<dbReference type="Pfam" id="PF00072">
    <property type="entry name" value="Response_reg"/>
    <property type="match status" value="1"/>
</dbReference>
<comment type="caution">
    <text evidence="6">The sequence shown here is derived from an EMBL/GenBank/DDBJ whole genome shotgun (WGS) entry which is preliminary data.</text>
</comment>
<dbReference type="InterPro" id="IPR058245">
    <property type="entry name" value="NreC/VraR/RcsB-like_REC"/>
</dbReference>
<dbReference type="InterPro" id="IPR039420">
    <property type="entry name" value="WalR-like"/>
</dbReference>
<accession>A0ABN2A1V7</accession>
<evidence type="ECO:0000259" key="4">
    <source>
        <dbReference type="PROSITE" id="PS50043"/>
    </source>
</evidence>
<evidence type="ECO:0000313" key="6">
    <source>
        <dbReference type="EMBL" id="GAA1509599.1"/>
    </source>
</evidence>
<dbReference type="EMBL" id="BAAAOR010000009">
    <property type="protein sequence ID" value="GAA1509599.1"/>
    <property type="molecule type" value="Genomic_DNA"/>
</dbReference>
<name>A0ABN2A1V7_9ACTN</name>
<keyword evidence="1 3" id="KW-0597">Phosphoprotein</keyword>
<evidence type="ECO:0000256" key="3">
    <source>
        <dbReference type="PROSITE-ProRule" id="PRU00169"/>
    </source>
</evidence>
<dbReference type="Pfam" id="PF00196">
    <property type="entry name" value="GerE"/>
    <property type="match status" value="1"/>
</dbReference>
<dbReference type="SMART" id="SM00421">
    <property type="entry name" value="HTH_LUXR"/>
    <property type="match status" value="1"/>
</dbReference>
<dbReference type="InterPro" id="IPR011006">
    <property type="entry name" value="CheY-like_superfamily"/>
</dbReference>
<evidence type="ECO:0000256" key="2">
    <source>
        <dbReference type="ARBA" id="ARBA00023125"/>
    </source>
</evidence>
<dbReference type="SUPFAM" id="SSF46894">
    <property type="entry name" value="C-terminal effector domain of the bipartite response regulators"/>
    <property type="match status" value="1"/>
</dbReference>
<dbReference type="CDD" id="cd17535">
    <property type="entry name" value="REC_NarL-like"/>
    <property type="match status" value="1"/>
</dbReference>